<dbReference type="Proteomes" id="UP000243459">
    <property type="component" value="Chromosome 7"/>
</dbReference>
<evidence type="ECO:0000313" key="2">
    <source>
        <dbReference type="Proteomes" id="UP000243459"/>
    </source>
</evidence>
<gene>
    <name evidence="1" type="ORF">A4U43_C07F12820</name>
</gene>
<name>A0A5P1EEI6_ASPOF</name>
<protein>
    <submittedName>
        <fullName evidence="1">Uncharacterized protein</fullName>
    </submittedName>
</protein>
<evidence type="ECO:0000313" key="1">
    <source>
        <dbReference type="EMBL" id="ONK63239.1"/>
    </source>
</evidence>
<dbReference type="EMBL" id="CM007387">
    <property type="protein sequence ID" value="ONK63239.1"/>
    <property type="molecule type" value="Genomic_DNA"/>
</dbReference>
<dbReference type="Gramene" id="ONK63239">
    <property type="protein sequence ID" value="ONK63239"/>
    <property type="gene ID" value="A4U43_C07F12820"/>
</dbReference>
<proteinExistence type="predicted"/>
<accession>A0A5P1EEI6</accession>
<keyword evidence="2" id="KW-1185">Reference proteome</keyword>
<dbReference type="PANTHER" id="PTHR33052">
    <property type="entry name" value="DUF4228 DOMAIN PROTEIN-RELATED"/>
    <property type="match status" value="1"/>
</dbReference>
<reference evidence="2" key="1">
    <citation type="journal article" date="2017" name="Nat. Commun.">
        <title>The asparagus genome sheds light on the origin and evolution of a young Y chromosome.</title>
        <authorList>
            <person name="Harkess A."/>
            <person name="Zhou J."/>
            <person name="Xu C."/>
            <person name="Bowers J.E."/>
            <person name="Van der Hulst R."/>
            <person name="Ayyampalayam S."/>
            <person name="Mercati F."/>
            <person name="Riccardi P."/>
            <person name="McKain M.R."/>
            <person name="Kakrana A."/>
            <person name="Tang H."/>
            <person name="Ray J."/>
            <person name="Groenendijk J."/>
            <person name="Arikit S."/>
            <person name="Mathioni S.M."/>
            <person name="Nakano M."/>
            <person name="Shan H."/>
            <person name="Telgmann-Rauber A."/>
            <person name="Kanno A."/>
            <person name="Yue Z."/>
            <person name="Chen H."/>
            <person name="Li W."/>
            <person name="Chen Y."/>
            <person name="Xu X."/>
            <person name="Zhang Y."/>
            <person name="Luo S."/>
            <person name="Chen H."/>
            <person name="Gao J."/>
            <person name="Mao Z."/>
            <person name="Pires J.C."/>
            <person name="Luo M."/>
            <person name="Kudrna D."/>
            <person name="Wing R.A."/>
            <person name="Meyers B.C."/>
            <person name="Yi K."/>
            <person name="Kong H."/>
            <person name="Lavrijsen P."/>
            <person name="Sunseri F."/>
            <person name="Falavigna A."/>
            <person name="Ye Y."/>
            <person name="Leebens-Mack J.H."/>
            <person name="Chen G."/>
        </authorList>
    </citation>
    <scope>NUCLEOTIDE SEQUENCE [LARGE SCALE GENOMIC DNA]</scope>
    <source>
        <strain evidence="2">cv. DH0086</strain>
    </source>
</reference>
<organism evidence="1 2">
    <name type="scientific">Asparagus officinalis</name>
    <name type="common">Garden asparagus</name>
    <dbReference type="NCBI Taxonomy" id="4686"/>
    <lineage>
        <taxon>Eukaryota</taxon>
        <taxon>Viridiplantae</taxon>
        <taxon>Streptophyta</taxon>
        <taxon>Embryophyta</taxon>
        <taxon>Tracheophyta</taxon>
        <taxon>Spermatophyta</taxon>
        <taxon>Magnoliopsida</taxon>
        <taxon>Liliopsida</taxon>
        <taxon>Asparagales</taxon>
        <taxon>Asparagaceae</taxon>
        <taxon>Asparagoideae</taxon>
        <taxon>Asparagus</taxon>
    </lineage>
</organism>
<dbReference type="AlphaFoldDB" id="A0A5P1EEI6"/>
<sequence length="148" mass="15872">MGVGASSCINETSGPLAAKLIMVDSGAILLRRLKLPSSVAELMIEFPGHTVSRAEDLLLARRTKGMRADEQLRPGQVYVLLNRSYRADDGLADAVKGVMKKRMPGLGASRVKVVPDKKDTGCSGQLQVGGPRRVGSWRPVLDTIAECN</sequence>
<dbReference type="Pfam" id="PF14009">
    <property type="entry name" value="PADRE"/>
    <property type="match status" value="1"/>
</dbReference>
<dbReference type="InterPro" id="IPR025322">
    <property type="entry name" value="PADRE_dom"/>
</dbReference>